<accession>A0A0E9W838</accession>
<dbReference type="AlphaFoldDB" id="A0A0E9W838"/>
<sequence length="28" mass="3282">MFTCRLSGCIRILKKTILHVKVYTEKCP</sequence>
<name>A0A0E9W838_ANGAN</name>
<evidence type="ECO:0000313" key="1">
    <source>
        <dbReference type="EMBL" id="JAH86527.1"/>
    </source>
</evidence>
<organism evidence="1">
    <name type="scientific">Anguilla anguilla</name>
    <name type="common">European freshwater eel</name>
    <name type="synonym">Muraena anguilla</name>
    <dbReference type="NCBI Taxonomy" id="7936"/>
    <lineage>
        <taxon>Eukaryota</taxon>
        <taxon>Metazoa</taxon>
        <taxon>Chordata</taxon>
        <taxon>Craniata</taxon>
        <taxon>Vertebrata</taxon>
        <taxon>Euteleostomi</taxon>
        <taxon>Actinopterygii</taxon>
        <taxon>Neopterygii</taxon>
        <taxon>Teleostei</taxon>
        <taxon>Anguilliformes</taxon>
        <taxon>Anguillidae</taxon>
        <taxon>Anguilla</taxon>
    </lineage>
</organism>
<proteinExistence type="predicted"/>
<reference evidence="1" key="1">
    <citation type="submission" date="2014-11" db="EMBL/GenBank/DDBJ databases">
        <authorList>
            <person name="Amaro Gonzalez C."/>
        </authorList>
    </citation>
    <scope>NUCLEOTIDE SEQUENCE</scope>
</reference>
<reference evidence="1" key="2">
    <citation type="journal article" date="2015" name="Fish Shellfish Immunol.">
        <title>Early steps in the European eel (Anguilla anguilla)-Vibrio vulnificus interaction in the gills: Role of the RtxA13 toxin.</title>
        <authorList>
            <person name="Callol A."/>
            <person name="Pajuelo D."/>
            <person name="Ebbesson L."/>
            <person name="Teles M."/>
            <person name="MacKenzie S."/>
            <person name="Amaro C."/>
        </authorList>
    </citation>
    <scope>NUCLEOTIDE SEQUENCE</scope>
</reference>
<dbReference type="EMBL" id="GBXM01022050">
    <property type="protein sequence ID" value="JAH86527.1"/>
    <property type="molecule type" value="Transcribed_RNA"/>
</dbReference>
<protein>
    <submittedName>
        <fullName evidence="1">Uncharacterized protein</fullName>
    </submittedName>
</protein>